<dbReference type="InterPro" id="IPR046036">
    <property type="entry name" value="DUF5994"/>
</dbReference>
<dbReference type="Pfam" id="PF19457">
    <property type="entry name" value="DUF5994"/>
    <property type="match status" value="1"/>
</dbReference>
<dbReference type="RefSeq" id="WP_192788556.1">
    <property type="nucleotide sequence ID" value="NZ_JADBEK010000001.1"/>
</dbReference>
<organism evidence="1 2">
    <name type="scientific">Nonomuraea angiospora</name>
    <dbReference type="NCBI Taxonomy" id="46172"/>
    <lineage>
        <taxon>Bacteria</taxon>
        <taxon>Bacillati</taxon>
        <taxon>Actinomycetota</taxon>
        <taxon>Actinomycetes</taxon>
        <taxon>Streptosporangiales</taxon>
        <taxon>Streptosporangiaceae</taxon>
        <taxon>Nonomuraea</taxon>
    </lineage>
</organism>
<protein>
    <submittedName>
        <fullName evidence="1">Uncharacterized protein</fullName>
    </submittedName>
</protein>
<dbReference type="EMBL" id="JADBEK010000001">
    <property type="protein sequence ID" value="MBE1588317.1"/>
    <property type="molecule type" value="Genomic_DNA"/>
</dbReference>
<comment type="caution">
    <text evidence="1">The sequence shown here is derived from an EMBL/GenBank/DDBJ whole genome shotgun (WGS) entry which is preliminary data.</text>
</comment>
<proteinExistence type="predicted"/>
<sequence>MTPTLLSQPAPLSPVSSAIPRVDSVLRLSLHPVLDRRAVVDGAWWPYSRDATAELPGLIAAVDQRLGRTTLMVGVSRDAWQDIPSRIPARGRQVRIGWFRHDDPHVVVLFFAAAEPVALLIIPPDTAAGPAEATLKLTAHDTAGLTADDILIHARLPPEPAALVCAIAAGSLACWENEGGSVTGQEAPSSIARPSAPA</sequence>
<reference evidence="1 2" key="1">
    <citation type="submission" date="2020-10" db="EMBL/GenBank/DDBJ databases">
        <title>Sequencing the genomes of 1000 actinobacteria strains.</title>
        <authorList>
            <person name="Klenk H.-P."/>
        </authorList>
    </citation>
    <scope>NUCLEOTIDE SEQUENCE [LARGE SCALE GENOMIC DNA]</scope>
    <source>
        <strain evidence="1 2">DSM 43173</strain>
    </source>
</reference>
<evidence type="ECO:0000313" key="2">
    <source>
        <dbReference type="Proteomes" id="UP000633509"/>
    </source>
</evidence>
<dbReference type="Proteomes" id="UP000633509">
    <property type="component" value="Unassembled WGS sequence"/>
</dbReference>
<accession>A0ABR9M5Y8</accession>
<keyword evidence="2" id="KW-1185">Reference proteome</keyword>
<evidence type="ECO:0000313" key="1">
    <source>
        <dbReference type="EMBL" id="MBE1588317.1"/>
    </source>
</evidence>
<gene>
    <name evidence="1" type="ORF">H4W80_006575</name>
</gene>
<name>A0ABR9M5Y8_9ACTN</name>